<evidence type="ECO:0000256" key="1">
    <source>
        <dbReference type="SAM" id="SignalP"/>
    </source>
</evidence>
<name>A0A3L6RL12_PANMI</name>
<protein>
    <submittedName>
        <fullName evidence="2">Uncharacterized protein</fullName>
    </submittedName>
</protein>
<dbReference type="Proteomes" id="UP000275267">
    <property type="component" value="Unassembled WGS sequence"/>
</dbReference>
<gene>
    <name evidence="2" type="ORF">C2845_PM13G19030</name>
</gene>
<dbReference type="AlphaFoldDB" id="A0A3L6RL12"/>
<reference evidence="3" key="1">
    <citation type="journal article" date="2019" name="Nat. Commun.">
        <title>The genome of broomcorn millet.</title>
        <authorList>
            <person name="Zou C."/>
            <person name="Miki D."/>
            <person name="Li D."/>
            <person name="Tang Q."/>
            <person name="Xiao L."/>
            <person name="Rajput S."/>
            <person name="Deng P."/>
            <person name="Jia W."/>
            <person name="Huang R."/>
            <person name="Zhang M."/>
            <person name="Sun Y."/>
            <person name="Hu J."/>
            <person name="Fu X."/>
            <person name="Schnable P.S."/>
            <person name="Li F."/>
            <person name="Zhang H."/>
            <person name="Feng B."/>
            <person name="Zhu X."/>
            <person name="Liu R."/>
            <person name="Schnable J.C."/>
            <person name="Zhu J.-K."/>
            <person name="Zhang H."/>
        </authorList>
    </citation>
    <scope>NUCLEOTIDE SEQUENCE [LARGE SCALE GENOMIC DNA]</scope>
</reference>
<comment type="caution">
    <text evidence="2">The sequence shown here is derived from an EMBL/GenBank/DDBJ whole genome shotgun (WGS) entry which is preliminary data.</text>
</comment>
<feature type="signal peptide" evidence="1">
    <location>
        <begin position="1"/>
        <end position="31"/>
    </location>
</feature>
<sequence>MEQGDDGAEQHGRRWHAEPIFSFLFFSVTGATPPVPQAAVMVWTITAGCGTGGGGSLSPTS</sequence>
<feature type="chain" id="PRO_5018066465" evidence="1">
    <location>
        <begin position="32"/>
        <end position="61"/>
    </location>
</feature>
<keyword evidence="1" id="KW-0732">Signal</keyword>
<evidence type="ECO:0000313" key="2">
    <source>
        <dbReference type="EMBL" id="RLN05053.1"/>
    </source>
</evidence>
<proteinExistence type="predicted"/>
<accession>A0A3L6RL12</accession>
<organism evidence="2 3">
    <name type="scientific">Panicum miliaceum</name>
    <name type="common">Proso millet</name>
    <name type="synonym">Broomcorn millet</name>
    <dbReference type="NCBI Taxonomy" id="4540"/>
    <lineage>
        <taxon>Eukaryota</taxon>
        <taxon>Viridiplantae</taxon>
        <taxon>Streptophyta</taxon>
        <taxon>Embryophyta</taxon>
        <taxon>Tracheophyta</taxon>
        <taxon>Spermatophyta</taxon>
        <taxon>Magnoliopsida</taxon>
        <taxon>Liliopsida</taxon>
        <taxon>Poales</taxon>
        <taxon>Poaceae</taxon>
        <taxon>PACMAD clade</taxon>
        <taxon>Panicoideae</taxon>
        <taxon>Panicodae</taxon>
        <taxon>Paniceae</taxon>
        <taxon>Panicinae</taxon>
        <taxon>Panicum</taxon>
        <taxon>Panicum sect. Panicum</taxon>
    </lineage>
</organism>
<keyword evidence="3" id="KW-1185">Reference proteome</keyword>
<dbReference type="EMBL" id="PQIB02000008">
    <property type="protein sequence ID" value="RLN05053.1"/>
    <property type="molecule type" value="Genomic_DNA"/>
</dbReference>
<evidence type="ECO:0000313" key="3">
    <source>
        <dbReference type="Proteomes" id="UP000275267"/>
    </source>
</evidence>